<dbReference type="HAMAP" id="MF_00060">
    <property type="entry name" value="SurE"/>
    <property type="match status" value="1"/>
</dbReference>
<keyword evidence="5 9" id="KW-0963">Cytoplasm</keyword>
<gene>
    <name evidence="9 11" type="primary">surE</name>
    <name evidence="11" type="ORF">IAC56_00565</name>
</gene>
<reference evidence="11" key="1">
    <citation type="submission" date="2020-10" db="EMBL/GenBank/DDBJ databases">
        <authorList>
            <person name="Gilroy R."/>
        </authorList>
    </citation>
    <scope>NUCLEOTIDE SEQUENCE</scope>
    <source>
        <strain evidence="11">7463</strain>
    </source>
</reference>
<dbReference type="InterPro" id="IPR030048">
    <property type="entry name" value="SurE"/>
</dbReference>
<evidence type="ECO:0000256" key="6">
    <source>
        <dbReference type="ARBA" id="ARBA00022723"/>
    </source>
</evidence>
<dbReference type="PANTHER" id="PTHR30457:SF12">
    <property type="entry name" value="5'_3'-NUCLEOTIDASE SURE"/>
    <property type="match status" value="1"/>
</dbReference>
<feature type="binding site" evidence="9">
    <location>
        <position position="39"/>
    </location>
    <ligand>
        <name>a divalent metal cation</name>
        <dbReference type="ChEBI" id="CHEBI:60240"/>
    </ligand>
</feature>
<organism evidence="11 12">
    <name type="scientific">Candidatus Aphodousia faecigallinarum</name>
    <dbReference type="NCBI Taxonomy" id="2840677"/>
    <lineage>
        <taxon>Bacteria</taxon>
        <taxon>Pseudomonadati</taxon>
        <taxon>Pseudomonadota</taxon>
        <taxon>Betaproteobacteria</taxon>
        <taxon>Burkholderiales</taxon>
        <taxon>Sutterellaceae</taxon>
        <taxon>Sutterellaceae incertae sedis</taxon>
        <taxon>Candidatus Aphodousia</taxon>
    </lineage>
</organism>
<dbReference type="SUPFAM" id="SSF64167">
    <property type="entry name" value="SurE-like"/>
    <property type="match status" value="1"/>
</dbReference>
<comment type="caution">
    <text evidence="11">The sequence shown here is derived from an EMBL/GenBank/DDBJ whole genome shotgun (WGS) entry which is preliminary data.</text>
</comment>
<name>A0A9D1LFH3_9BURK</name>
<keyword evidence="8 9" id="KW-0378">Hydrolase</keyword>
<evidence type="ECO:0000256" key="1">
    <source>
        <dbReference type="ARBA" id="ARBA00000815"/>
    </source>
</evidence>
<feature type="binding site" evidence="9">
    <location>
        <position position="8"/>
    </location>
    <ligand>
        <name>a divalent metal cation</name>
        <dbReference type="ChEBI" id="CHEBI:60240"/>
    </ligand>
</feature>
<reference evidence="11" key="2">
    <citation type="journal article" date="2021" name="PeerJ">
        <title>Extensive microbial diversity within the chicken gut microbiome revealed by metagenomics and culture.</title>
        <authorList>
            <person name="Gilroy R."/>
            <person name="Ravi A."/>
            <person name="Getino M."/>
            <person name="Pursley I."/>
            <person name="Horton D.L."/>
            <person name="Alikhan N.F."/>
            <person name="Baker D."/>
            <person name="Gharbi K."/>
            <person name="Hall N."/>
            <person name="Watson M."/>
            <person name="Adriaenssens E.M."/>
            <person name="Foster-Nyarko E."/>
            <person name="Jarju S."/>
            <person name="Secka A."/>
            <person name="Antonio M."/>
            <person name="Oren A."/>
            <person name="Chaudhuri R.R."/>
            <person name="La Ragione R."/>
            <person name="Hildebrand F."/>
            <person name="Pallen M.J."/>
        </authorList>
    </citation>
    <scope>NUCLEOTIDE SEQUENCE</scope>
    <source>
        <strain evidence="11">7463</strain>
    </source>
</reference>
<proteinExistence type="inferred from homology"/>
<comment type="catalytic activity">
    <reaction evidence="1 9">
        <text>a ribonucleoside 5'-phosphate + H2O = a ribonucleoside + phosphate</text>
        <dbReference type="Rhea" id="RHEA:12484"/>
        <dbReference type="ChEBI" id="CHEBI:15377"/>
        <dbReference type="ChEBI" id="CHEBI:18254"/>
        <dbReference type="ChEBI" id="CHEBI:43474"/>
        <dbReference type="ChEBI" id="CHEBI:58043"/>
        <dbReference type="EC" id="3.1.3.5"/>
    </reaction>
</comment>
<sequence length="252" mass="27275">MRILISNDDGYSAPGIRALAKAMRRFGYVTVVAPEFNQSGTSNALTLTRPLQVQEVEPGVYAVNGTPSDSVHLALTGLLDELPDLVVSGINCGQNMGEDTMYSGTVAAAIEGYLFGIDSIAFSQIERGWAYLDDAATMAQGIVERFLEGKKDAEAQLLNVNIPNLPLSQLQGVVATRLGRRHHAESVIKEVSPRGFPIYWVGAAGQPKDRAEGTDFWAVEHKAVSVTPLQVDLTNYSAVRSVGQWLNARDKE</sequence>
<evidence type="ECO:0000256" key="9">
    <source>
        <dbReference type="HAMAP-Rule" id="MF_00060"/>
    </source>
</evidence>
<dbReference type="GO" id="GO:0000166">
    <property type="term" value="F:nucleotide binding"/>
    <property type="evidence" value="ECO:0007669"/>
    <property type="project" value="UniProtKB-KW"/>
</dbReference>
<evidence type="ECO:0000256" key="8">
    <source>
        <dbReference type="ARBA" id="ARBA00022801"/>
    </source>
</evidence>
<dbReference type="EMBL" id="DVMY01000016">
    <property type="protein sequence ID" value="HIU36762.1"/>
    <property type="molecule type" value="Genomic_DNA"/>
</dbReference>
<comment type="subcellular location">
    <subcellularLocation>
        <location evidence="3 9">Cytoplasm</location>
    </subcellularLocation>
</comment>
<evidence type="ECO:0000256" key="7">
    <source>
        <dbReference type="ARBA" id="ARBA00022741"/>
    </source>
</evidence>
<feature type="domain" description="Survival protein SurE-like phosphatase/nucleotidase" evidence="10">
    <location>
        <begin position="3"/>
        <end position="184"/>
    </location>
</feature>
<comment type="cofactor">
    <cofactor evidence="9">
        <name>a divalent metal cation</name>
        <dbReference type="ChEBI" id="CHEBI:60240"/>
    </cofactor>
    <text evidence="9">Binds 1 divalent metal cation per subunit.</text>
</comment>
<dbReference type="Pfam" id="PF01975">
    <property type="entry name" value="SurE"/>
    <property type="match status" value="1"/>
</dbReference>
<dbReference type="InterPro" id="IPR002828">
    <property type="entry name" value="SurE-like_Pase/nucleotidase"/>
</dbReference>
<feature type="binding site" evidence="9">
    <location>
        <position position="91"/>
    </location>
    <ligand>
        <name>a divalent metal cation</name>
        <dbReference type="ChEBI" id="CHEBI:60240"/>
    </ligand>
</feature>
<evidence type="ECO:0000313" key="12">
    <source>
        <dbReference type="Proteomes" id="UP000824083"/>
    </source>
</evidence>
<dbReference type="NCBIfam" id="TIGR00087">
    <property type="entry name" value="surE"/>
    <property type="match status" value="1"/>
</dbReference>
<evidence type="ECO:0000256" key="4">
    <source>
        <dbReference type="ARBA" id="ARBA00011062"/>
    </source>
</evidence>
<accession>A0A9D1LFH3</accession>
<dbReference type="InterPro" id="IPR036523">
    <property type="entry name" value="SurE-like_sf"/>
</dbReference>
<dbReference type="PANTHER" id="PTHR30457">
    <property type="entry name" value="5'-NUCLEOTIDASE SURE"/>
    <property type="match status" value="1"/>
</dbReference>
<comment type="cofactor">
    <cofactor evidence="2">
        <name>Mg(2+)</name>
        <dbReference type="ChEBI" id="CHEBI:18420"/>
    </cofactor>
</comment>
<dbReference type="NCBIfam" id="NF001490">
    <property type="entry name" value="PRK00346.1-4"/>
    <property type="match status" value="1"/>
</dbReference>
<dbReference type="EC" id="3.1.3.5" evidence="9"/>
<dbReference type="Proteomes" id="UP000824083">
    <property type="component" value="Unassembled WGS sequence"/>
</dbReference>
<keyword evidence="6 9" id="KW-0479">Metal-binding</keyword>
<dbReference type="GO" id="GO:0005737">
    <property type="term" value="C:cytoplasm"/>
    <property type="evidence" value="ECO:0007669"/>
    <property type="project" value="UniProtKB-SubCell"/>
</dbReference>
<feature type="binding site" evidence="9">
    <location>
        <position position="9"/>
    </location>
    <ligand>
        <name>a divalent metal cation</name>
        <dbReference type="ChEBI" id="CHEBI:60240"/>
    </ligand>
</feature>
<dbReference type="GO" id="GO:0004309">
    <property type="term" value="F:exopolyphosphatase activity"/>
    <property type="evidence" value="ECO:0007669"/>
    <property type="project" value="TreeGrafter"/>
</dbReference>
<evidence type="ECO:0000256" key="3">
    <source>
        <dbReference type="ARBA" id="ARBA00004496"/>
    </source>
</evidence>
<dbReference type="Gene3D" id="3.40.1210.10">
    <property type="entry name" value="Survival protein SurE-like phosphatase/nucleotidase"/>
    <property type="match status" value="1"/>
</dbReference>
<evidence type="ECO:0000256" key="5">
    <source>
        <dbReference type="ARBA" id="ARBA00022490"/>
    </source>
</evidence>
<comment type="similarity">
    <text evidence="4 9">Belongs to the SurE nucleotidase family.</text>
</comment>
<evidence type="ECO:0000259" key="10">
    <source>
        <dbReference type="Pfam" id="PF01975"/>
    </source>
</evidence>
<evidence type="ECO:0000256" key="2">
    <source>
        <dbReference type="ARBA" id="ARBA00001946"/>
    </source>
</evidence>
<dbReference type="GO" id="GO:0008253">
    <property type="term" value="F:5'-nucleotidase activity"/>
    <property type="evidence" value="ECO:0007669"/>
    <property type="project" value="UniProtKB-UniRule"/>
</dbReference>
<keyword evidence="7 9" id="KW-0547">Nucleotide-binding</keyword>
<dbReference type="NCBIfam" id="NF001489">
    <property type="entry name" value="PRK00346.1-3"/>
    <property type="match status" value="1"/>
</dbReference>
<dbReference type="GO" id="GO:0046872">
    <property type="term" value="F:metal ion binding"/>
    <property type="evidence" value="ECO:0007669"/>
    <property type="project" value="UniProtKB-UniRule"/>
</dbReference>
<comment type="function">
    <text evidence="9">Nucleotidase that shows phosphatase activity on nucleoside 5'-monophosphates.</text>
</comment>
<dbReference type="FunFam" id="3.40.1210.10:FF:000001">
    <property type="entry name" value="5'/3'-nucleotidase SurE"/>
    <property type="match status" value="1"/>
</dbReference>
<dbReference type="GO" id="GO:0008254">
    <property type="term" value="F:3'-nucleotidase activity"/>
    <property type="evidence" value="ECO:0007669"/>
    <property type="project" value="TreeGrafter"/>
</dbReference>
<evidence type="ECO:0000313" key="11">
    <source>
        <dbReference type="EMBL" id="HIU36762.1"/>
    </source>
</evidence>
<protein>
    <recommendedName>
        <fullName evidence="9">5'-nucleotidase SurE</fullName>
        <ecNumber evidence="9">3.1.3.5</ecNumber>
    </recommendedName>
    <alternativeName>
        <fullName evidence="9">Nucleoside 5'-monophosphate phosphohydrolase</fullName>
    </alternativeName>
</protein>
<dbReference type="AlphaFoldDB" id="A0A9D1LFH3"/>